<dbReference type="InterPro" id="IPR016071">
    <property type="entry name" value="Staphylococal_nuclease_OB-fold"/>
</dbReference>
<dbReference type="OrthoDB" id="7469880at2"/>
<dbReference type="Pfam" id="PF00565">
    <property type="entry name" value="SNase"/>
    <property type="match status" value="1"/>
</dbReference>
<dbReference type="AlphaFoldDB" id="A0A844ZVA3"/>
<reference evidence="2 3" key="1">
    <citation type="submission" date="2019-12" db="EMBL/GenBank/DDBJ databases">
        <title>Genomic-based taxomic classification of the family Erythrobacteraceae.</title>
        <authorList>
            <person name="Xu L."/>
        </authorList>
    </citation>
    <scope>NUCLEOTIDE SEQUENCE [LARGE SCALE GENOMIC DNA]</scope>
    <source>
        <strain evidence="2 3">KCTC 52763</strain>
    </source>
</reference>
<dbReference type="SUPFAM" id="SSF50199">
    <property type="entry name" value="Staphylococcal nuclease"/>
    <property type="match status" value="1"/>
</dbReference>
<gene>
    <name evidence="2" type="ORF">GRI41_09670</name>
</gene>
<sequence length="109" mass="12561">MCGRVRRTCVVDGDTFWLDGTKIRIADIDTPEIGQPRCDYEYELGMRATRRLVDLLNAGPFELRTIGNRDEDQYGRKLRVVTRNGRSLGDQLVSEGLARTWTGRREPWC</sequence>
<comment type="caution">
    <text evidence="2">The sequence shown here is derived from an EMBL/GenBank/DDBJ whole genome shotgun (WGS) entry which is preliminary data.</text>
</comment>
<proteinExistence type="predicted"/>
<dbReference type="InterPro" id="IPR035437">
    <property type="entry name" value="SNase_OB-fold_sf"/>
</dbReference>
<evidence type="ECO:0000313" key="3">
    <source>
        <dbReference type="Proteomes" id="UP000442714"/>
    </source>
</evidence>
<feature type="domain" description="TNase-like" evidence="1">
    <location>
        <begin position="10"/>
        <end position="109"/>
    </location>
</feature>
<dbReference type="PROSITE" id="PS50830">
    <property type="entry name" value="TNASE_3"/>
    <property type="match status" value="1"/>
</dbReference>
<protein>
    <submittedName>
        <fullName evidence="2">Thermonuclease family protein</fullName>
    </submittedName>
</protein>
<evidence type="ECO:0000313" key="2">
    <source>
        <dbReference type="EMBL" id="MXO91090.1"/>
    </source>
</evidence>
<evidence type="ECO:0000259" key="1">
    <source>
        <dbReference type="PROSITE" id="PS50830"/>
    </source>
</evidence>
<organism evidence="2 3">
    <name type="scientific">Pontixanthobacter aquaemixtae</name>
    <dbReference type="NCBI Taxonomy" id="1958940"/>
    <lineage>
        <taxon>Bacteria</taxon>
        <taxon>Pseudomonadati</taxon>
        <taxon>Pseudomonadota</taxon>
        <taxon>Alphaproteobacteria</taxon>
        <taxon>Sphingomonadales</taxon>
        <taxon>Erythrobacteraceae</taxon>
        <taxon>Pontixanthobacter</taxon>
    </lineage>
</organism>
<dbReference type="Proteomes" id="UP000442714">
    <property type="component" value="Unassembled WGS sequence"/>
</dbReference>
<dbReference type="Gene3D" id="2.40.50.90">
    <property type="match status" value="1"/>
</dbReference>
<dbReference type="EMBL" id="WTYX01000002">
    <property type="protein sequence ID" value="MXO91090.1"/>
    <property type="molecule type" value="Genomic_DNA"/>
</dbReference>
<keyword evidence="3" id="KW-1185">Reference proteome</keyword>
<name>A0A844ZVA3_9SPHN</name>
<accession>A0A844ZVA3</accession>